<keyword evidence="6" id="KW-1185">Reference proteome</keyword>
<feature type="region of interest" description="Disordered" evidence="4">
    <location>
        <begin position="238"/>
        <end position="261"/>
    </location>
</feature>
<dbReference type="FunFam" id="1.10.12.10:FF:000001">
    <property type="entry name" value="Probable enoyl-CoA hydratase, mitochondrial"/>
    <property type="match status" value="1"/>
</dbReference>
<dbReference type="InterPro" id="IPR029045">
    <property type="entry name" value="ClpP/crotonase-like_dom_sf"/>
</dbReference>
<evidence type="ECO:0000256" key="4">
    <source>
        <dbReference type="SAM" id="MobiDB-lite"/>
    </source>
</evidence>
<proteinExistence type="inferred from homology"/>
<dbReference type="EMBL" id="FNQN01000007">
    <property type="protein sequence ID" value="SEA56011.1"/>
    <property type="molecule type" value="Genomic_DNA"/>
</dbReference>
<evidence type="ECO:0000256" key="3">
    <source>
        <dbReference type="RuleBase" id="RU003707"/>
    </source>
</evidence>
<dbReference type="FunFam" id="3.90.226.10:FF:000009">
    <property type="entry name" value="Carnitinyl-CoA dehydratase"/>
    <property type="match status" value="1"/>
</dbReference>
<dbReference type="Proteomes" id="UP000199409">
    <property type="component" value="Unassembled WGS sequence"/>
</dbReference>
<dbReference type="GO" id="GO:0016836">
    <property type="term" value="F:hydro-lyase activity"/>
    <property type="evidence" value="ECO:0007669"/>
    <property type="project" value="UniProtKB-ARBA"/>
</dbReference>
<dbReference type="STRING" id="37625.SAMN05660420_02458"/>
<dbReference type="PANTHER" id="PTHR11941:SF54">
    <property type="entry name" value="ENOYL-COA HYDRATASE, MITOCHONDRIAL"/>
    <property type="match status" value="1"/>
</dbReference>
<reference evidence="5 6" key="1">
    <citation type="submission" date="2016-10" db="EMBL/GenBank/DDBJ databases">
        <authorList>
            <person name="de Groot N.N."/>
        </authorList>
    </citation>
    <scope>NUCLEOTIDE SEQUENCE [LARGE SCALE GENOMIC DNA]</scope>
    <source>
        <strain evidence="5 6">DSM 7343</strain>
    </source>
</reference>
<organism evidence="5 6">
    <name type="scientific">Desulfuromusa kysingii</name>
    <dbReference type="NCBI Taxonomy" id="37625"/>
    <lineage>
        <taxon>Bacteria</taxon>
        <taxon>Pseudomonadati</taxon>
        <taxon>Thermodesulfobacteriota</taxon>
        <taxon>Desulfuromonadia</taxon>
        <taxon>Desulfuromonadales</taxon>
        <taxon>Geopsychrobacteraceae</taxon>
        <taxon>Desulfuromusa</taxon>
    </lineage>
</organism>
<dbReference type="Gene3D" id="3.90.226.10">
    <property type="entry name" value="2-enoyl-CoA Hydratase, Chain A, domain 1"/>
    <property type="match status" value="1"/>
</dbReference>
<dbReference type="CDD" id="cd06558">
    <property type="entry name" value="crotonase-like"/>
    <property type="match status" value="1"/>
</dbReference>
<evidence type="ECO:0000256" key="1">
    <source>
        <dbReference type="ARBA" id="ARBA00005254"/>
    </source>
</evidence>
<dbReference type="RefSeq" id="WP_092348920.1">
    <property type="nucleotide sequence ID" value="NZ_FNQN01000007.1"/>
</dbReference>
<dbReference type="PANTHER" id="PTHR11941">
    <property type="entry name" value="ENOYL-COA HYDRATASE-RELATED"/>
    <property type="match status" value="1"/>
</dbReference>
<evidence type="ECO:0000256" key="2">
    <source>
        <dbReference type="ARBA" id="ARBA00023239"/>
    </source>
</evidence>
<dbReference type="InterPro" id="IPR001753">
    <property type="entry name" value="Enoyl-CoA_hydra/iso"/>
</dbReference>
<dbReference type="AlphaFoldDB" id="A0A1H4C6I0"/>
<dbReference type="InterPro" id="IPR018376">
    <property type="entry name" value="Enoyl-CoA_hyd/isom_CS"/>
</dbReference>
<protein>
    <submittedName>
        <fullName evidence="5">Enoyl-CoA hydratase</fullName>
    </submittedName>
</protein>
<sequence>MAYKYETIKCEVNNKIALVTLNLPKYNILNGQMLRDIRDVMNELKQEADLRCAIFTGEGDRAFCAGADVGEFTDPTIDDLEEVDVWARGILTKLANFPIPTIAAINGYALGGGLELALACDIRVASETAKMGLVETSLGMIAGWGGSQRMVRTIGAGQAKKMMFTADKISAEKALQIGLVQEVYKAEELIDRTMEMAQKIAANSPVANRLTKQGVNCYLNQGINDGLDLERMLDRAAYESEDSKEGMKAFEEKRTPDFKNK</sequence>
<dbReference type="Pfam" id="PF00378">
    <property type="entry name" value="ECH_1"/>
    <property type="match status" value="1"/>
</dbReference>
<keyword evidence="2" id="KW-0456">Lyase</keyword>
<dbReference type="SUPFAM" id="SSF52096">
    <property type="entry name" value="ClpP/crotonase"/>
    <property type="match status" value="1"/>
</dbReference>
<accession>A0A1H4C6I0</accession>
<evidence type="ECO:0000313" key="5">
    <source>
        <dbReference type="EMBL" id="SEA56011.1"/>
    </source>
</evidence>
<comment type="similarity">
    <text evidence="1 3">Belongs to the enoyl-CoA hydratase/isomerase family.</text>
</comment>
<dbReference type="OrthoDB" id="5365311at2"/>
<gene>
    <name evidence="5" type="ORF">SAMN05660420_02458</name>
</gene>
<dbReference type="GO" id="GO:0006635">
    <property type="term" value="P:fatty acid beta-oxidation"/>
    <property type="evidence" value="ECO:0007669"/>
    <property type="project" value="TreeGrafter"/>
</dbReference>
<evidence type="ECO:0000313" key="6">
    <source>
        <dbReference type="Proteomes" id="UP000199409"/>
    </source>
</evidence>
<name>A0A1H4C6I0_9BACT</name>
<dbReference type="PROSITE" id="PS00166">
    <property type="entry name" value="ENOYL_COA_HYDRATASE"/>
    <property type="match status" value="1"/>
</dbReference>